<organism evidence="1 2">
    <name type="scientific">Trifolium medium</name>
    <dbReference type="NCBI Taxonomy" id="97028"/>
    <lineage>
        <taxon>Eukaryota</taxon>
        <taxon>Viridiplantae</taxon>
        <taxon>Streptophyta</taxon>
        <taxon>Embryophyta</taxon>
        <taxon>Tracheophyta</taxon>
        <taxon>Spermatophyta</taxon>
        <taxon>Magnoliopsida</taxon>
        <taxon>eudicotyledons</taxon>
        <taxon>Gunneridae</taxon>
        <taxon>Pentapetalae</taxon>
        <taxon>rosids</taxon>
        <taxon>fabids</taxon>
        <taxon>Fabales</taxon>
        <taxon>Fabaceae</taxon>
        <taxon>Papilionoideae</taxon>
        <taxon>50 kb inversion clade</taxon>
        <taxon>NPAAA clade</taxon>
        <taxon>Hologalegina</taxon>
        <taxon>IRL clade</taxon>
        <taxon>Trifolieae</taxon>
        <taxon>Trifolium</taxon>
    </lineage>
</organism>
<comment type="caution">
    <text evidence="1">The sequence shown here is derived from an EMBL/GenBank/DDBJ whole genome shotgun (WGS) entry which is preliminary data.</text>
</comment>
<dbReference type="Proteomes" id="UP000265520">
    <property type="component" value="Unassembled WGS sequence"/>
</dbReference>
<dbReference type="AlphaFoldDB" id="A0A392PYR4"/>
<reference evidence="1 2" key="1">
    <citation type="journal article" date="2018" name="Front. Plant Sci.">
        <title>Red Clover (Trifolium pratense) and Zigzag Clover (T. medium) - A Picture of Genomic Similarities and Differences.</title>
        <authorList>
            <person name="Dluhosova J."/>
            <person name="Istvanek J."/>
            <person name="Nedelnik J."/>
            <person name="Repkova J."/>
        </authorList>
    </citation>
    <scope>NUCLEOTIDE SEQUENCE [LARGE SCALE GENOMIC DNA]</scope>
    <source>
        <strain evidence="2">cv. 10/8</strain>
        <tissue evidence="1">Leaf</tissue>
    </source>
</reference>
<feature type="non-terminal residue" evidence="1">
    <location>
        <position position="1"/>
    </location>
</feature>
<accession>A0A392PYR4</accession>
<name>A0A392PYR4_9FABA</name>
<dbReference type="EMBL" id="LXQA010102797">
    <property type="protein sequence ID" value="MCI16867.1"/>
    <property type="molecule type" value="Genomic_DNA"/>
</dbReference>
<evidence type="ECO:0000313" key="1">
    <source>
        <dbReference type="EMBL" id="MCI16867.1"/>
    </source>
</evidence>
<evidence type="ECO:0000313" key="2">
    <source>
        <dbReference type="Proteomes" id="UP000265520"/>
    </source>
</evidence>
<keyword evidence="2" id="KW-1185">Reference proteome</keyword>
<proteinExistence type="predicted"/>
<sequence>EKRRYVLCGKFELKGIGKEEEEEEEEEETLLLLLQHRRRKSDDDSGRGFAMLLDQIEFFFILMSNATARTGLVLY</sequence>
<protein>
    <submittedName>
        <fullName evidence="1">Uncharacterized protein</fullName>
    </submittedName>
</protein>